<dbReference type="GO" id="GO:0004553">
    <property type="term" value="F:hydrolase activity, hydrolyzing O-glycosyl compounds"/>
    <property type="evidence" value="ECO:0007669"/>
    <property type="project" value="InterPro"/>
</dbReference>
<keyword evidence="4" id="KW-1133">Transmembrane helix</keyword>
<gene>
    <name evidence="6" type="ORF">COV06_01245</name>
</gene>
<keyword evidence="4" id="KW-0812">Transmembrane</keyword>
<feature type="domain" description="Glycoside hydrolase family 5" evidence="5">
    <location>
        <begin position="58"/>
        <end position="198"/>
    </location>
</feature>
<keyword evidence="1 3" id="KW-0378">Hydrolase</keyword>
<dbReference type="GO" id="GO:0000272">
    <property type="term" value="P:polysaccharide catabolic process"/>
    <property type="evidence" value="ECO:0007669"/>
    <property type="project" value="InterPro"/>
</dbReference>
<keyword evidence="4" id="KW-0472">Membrane</keyword>
<dbReference type="Gene3D" id="3.20.20.80">
    <property type="entry name" value="Glycosidases"/>
    <property type="match status" value="1"/>
</dbReference>
<evidence type="ECO:0000256" key="2">
    <source>
        <dbReference type="ARBA" id="ARBA00023295"/>
    </source>
</evidence>
<protein>
    <recommendedName>
        <fullName evidence="5">Glycoside hydrolase family 5 domain-containing protein</fullName>
    </recommendedName>
</protein>
<reference evidence="6 7" key="1">
    <citation type="submission" date="2017-09" db="EMBL/GenBank/DDBJ databases">
        <title>Depth-based differentiation of microbial function through sediment-hosted aquifers and enrichment of novel symbionts in the deep terrestrial subsurface.</title>
        <authorList>
            <person name="Probst A.J."/>
            <person name="Ladd B."/>
            <person name="Jarett J.K."/>
            <person name="Geller-Mcgrath D.E."/>
            <person name="Sieber C.M."/>
            <person name="Emerson J.B."/>
            <person name="Anantharaman K."/>
            <person name="Thomas B.C."/>
            <person name="Malmstrom R."/>
            <person name="Stieglmeier M."/>
            <person name="Klingl A."/>
            <person name="Woyke T."/>
            <person name="Ryan C.M."/>
            <person name="Banfield J.F."/>
        </authorList>
    </citation>
    <scope>NUCLEOTIDE SEQUENCE [LARGE SCALE GENOMIC DNA]</scope>
    <source>
        <strain evidence="6">CG10_big_fil_rev_8_21_14_0_10_50_16</strain>
    </source>
</reference>
<sequence length="333" mass="38262">MHTNTKKRFTRIILGIGVALILVLAGGPFVLPRRVETDKIRYGATWSAQYAEYIGVDPVDGLRESMEDLGISLLRIPVYWDRVEAQQNSYDWSEMDALMQLAEEHGADVVLVVGRRVPRWPECFVPAWINALSTEDQIHAQLTFVEQTVTRYKNSSSLLRWQVENEPFFRAFGECGDGETLATLSDEVALVRRIDPSHPVQLTASGELELWNRVAKLSDTIGVSVYRTTFTKGIGYTTYPIPPWMYRAKAWLVRPAHVVISELQMEPWFERSIQTYSPQEQVDIFSADDLRKNVDYANQVGMDEVMVWGVEWWLALRQVGHPELWEAARTIRW</sequence>
<proteinExistence type="inferred from homology"/>
<name>A0A2H0RNI3_9BACT</name>
<evidence type="ECO:0000313" key="6">
    <source>
        <dbReference type="EMBL" id="PIR48007.1"/>
    </source>
</evidence>
<dbReference type="PANTHER" id="PTHR12631:SF10">
    <property type="entry name" value="BETA-XYLOSIDASE-LIKE PROTEIN-RELATED"/>
    <property type="match status" value="1"/>
</dbReference>
<keyword evidence="2 3" id="KW-0326">Glycosidase</keyword>
<accession>A0A2H0RNI3</accession>
<comment type="similarity">
    <text evidence="3">Belongs to the glycosyl hydrolase 5 (cellulase A) family.</text>
</comment>
<dbReference type="InterPro" id="IPR051923">
    <property type="entry name" value="Glycosyl_Hydrolase_39"/>
</dbReference>
<organism evidence="6 7">
    <name type="scientific">Candidatus Uhrbacteria bacterium CG10_big_fil_rev_8_21_14_0_10_50_16</name>
    <dbReference type="NCBI Taxonomy" id="1975039"/>
    <lineage>
        <taxon>Bacteria</taxon>
        <taxon>Candidatus Uhriibacteriota</taxon>
    </lineage>
</organism>
<dbReference type="PANTHER" id="PTHR12631">
    <property type="entry name" value="ALPHA-L-IDURONIDASE"/>
    <property type="match status" value="1"/>
</dbReference>
<evidence type="ECO:0000256" key="3">
    <source>
        <dbReference type="RuleBase" id="RU361153"/>
    </source>
</evidence>
<comment type="caution">
    <text evidence="6">The sequence shown here is derived from an EMBL/GenBank/DDBJ whole genome shotgun (WGS) entry which is preliminary data.</text>
</comment>
<dbReference type="Proteomes" id="UP000230084">
    <property type="component" value="Unassembled WGS sequence"/>
</dbReference>
<feature type="transmembrane region" description="Helical" evidence="4">
    <location>
        <begin position="12"/>
        <end position="31"/>
    </location>
</feature>
<evidence type="ECO:0000259" key="5">
    <source>
        <dbReference type="Pfam" id="PF00150"/>
    </source>
</evidence>
<evidence type="ECO:0000256" key="4">
    <source>
        <dbReference type="SAM" id="Phobius"/>
    </source>
</evidence>
<dbReference type="AlphaFoldDB" id="A0A2H0RNI3"/>
<dbReference type="EMBL" id="PCYM01000001">
    <property type="protein sequence ID" value="PIR48007.1"/>
    <property type="molecule type" value="Genomic_DNA"/>
</dbReference>
<evidence type="ECO:0000256" key="1">
    <source>
        <dbReference type="ARBA" id="ARBA00022801"/>
    </source>
</evidence>
<evidence type="ECO:0000313" key="7">
    <source>
        <dbReference type="Proteomes" id="UP000230084"/>
    </source>
</evidence>
<dbReference type="SUPFAM" id="SSF51445">
    <property type="entry name" value="(Trans)glycosidases"/>
    <property type="match status" value="1"/>
</dbReference>
<dbReference type="Pfam" id="PF00150">
    <property type="entry name" value="Cellulase"/>
    <property type="match status" value="1"/>
</dbReference>
<dbReference type="InterPro" id="IPR017853">
    <property type="entry name" value="GH"/>
</dbReference>
<dbReference type="InterPro" id="IPR001547">
    <property type="entry name" value="Glyco_hydro_5"/>
</dbReference>